<reference evidence="6" key="1">
    <citation type="journal article" date="2016" name="Front. Microbiol.">
        <title>Genome Sequence of the Piezophilic, Mesophilic Sulfate-Reducing Bacterium Desulfovibrio indicus J2T.</title>
        <authorList>
            <person name="Cao J."/>
            <person name="Maignien L."/>
            <person name="Shao Z."/>
            <person name="Alain K."/>
            <person name="Jebbar M."/>
        </authorList>
    </citation>
    <scope>NUCLEOTIDE SEQUENCE</scope>
    <source>
        <strain evidence="6">DSM 16372</strain>
    </source>
</reference>
<protein>
    <recommendedName>
        <fullName evidence="3">Flagellin</fullName>
    </recommendedName>
</protein>
<dbReference type="PANTHER" id="PTHR42792:SF2">
    <property type="entry name" value="FLAGELLIN"/>
    <property type="match status" value="1"/>
</dbReference>
<comment type="function">
    <text evidence="3">Flagellin is the subunit protein which polymerizes to form the filaments of bacterial flagella.</text>
</comment>
<dbReference type="Pfam" id="PF00700">
    <property type="entry name" value="Flagellin_C"/>
    <property type="match status" value="1"/>
</dbReference>
<dbReference type="SUPFAM" id="SSF64518">
    <property type="entry name" value="Phase 1 flagellin"/>
    <property type="match status" value="1"/>
</dbReference>
<evidence type="ECO:0000259" key="4">
    <source>
        <dbReference type="Pfam" id="PF00669"/>
    </source>
</evidence>
<dbReference type="EMBL" id="BPQO01000004">
    <property type="protein sequence ID" value="GJD87831.1"/>
    <property type="molecule type" value="Genomic_DNA"/>
</dbReference>
<dbReference type="Gene3D" id="1.20.1330.10">
    <property type="entry name" value="f41 fragment of flagellin, N-terminal domain"/>
    <property type="match status" value="1"/>
</dbReference>
<dbReference type="AlphaFoldDB" id="A0AAV4ZHB4"/>
<dbReference type="PANTHER" id="PTHR42792">
    <property type="entry name" value="FLAGELLIN"/>
    <property type="match status" value="1"/>
</dbReference>
<organism evidence="6 7">
    <name type="scientific">Methylobacterium hispanicum</name>
    <dbReference type="NCBI Taxonomy" id="270350"/>
    <lineage>
        <taxon>Bacteria</taxon>
        <taxon>Pseudomonadati</taxon>
        <taxon>Pseudomonadota</taxon>
        <taxon>Alphaproteobacteria</taxon>
        <taxon>Hyphomicrobiales</taxon>
        <taxon>Methylobacteriaceae</taxon>
        <taxon>Methylobacterium</taxon>
    </lineage>
</organism>
<name>A0AAV4ZHB4_9HYPH</name>
<comment type="caution">
    <text evidence="6">The sequence shown here is derived from an EMBL/GenBank/DDBJ whole genome shotgun (WGS) entry which is preliminary data.</text>
</comment>
<evidence type="ECO:0000313" key="7">
    <source>
        <dbReference type="Proteomes" id="UP001055247"/>
    </source>
</evidence>
<proteinExistence type="inferred from homology"/>
<dbReference type="Pfam" id="PF00669">
    <property type="entry name" value="Flagellin_N"/>
    <property type="match status" value="1"/>
</dbReference>
<evidence type="ECO:0000256" key="2">
    <source>
        <dbReference type="ARBA" id="ARBA00023143"/>
    </source>
</evidence>
<gene>
    <name evidence="6" type="ORF">BHAOGJBA_1336</name>
</gene>
<reference evidence="6" key="2">
    <citation type="submission" date="2021-08" db="EMBL/GenBank/DDBJ databases">
        <authorList>
            <person name="Tani A."/>
            <person name="Ola A."/>
            <person name="Ogura Y."/>
            <person name="Katsura K."/>
            <person name="Hayashi T."/>
        </authorList>
    </citation>
    <scope>NUCLEOTIDE SEQUENCE</scope>
    <source>
        <strain evidence="6">DSM 16372</strain>
    </source>
</reference>
<sequence length="344" mass="36247">MTSILTNRSALIALQTMRMVNQQLDATGNRVSTGQRISSAADGAAYWAIASTLKADNGSLGALEDAISLDRNSVDAAAVGLTKVIDQLRTISNALVSAASANTDRGKLQNDIEVAQVAIRNYSDNTVMNGSNWLSIDSSKPGFSFDMDLVSAFSRKNGSVSVSTTTLSIGSFFLYDANPANTSNADLAQGWANVVAAVNRDTSASLAIAVSLGGGDRGGFMDTAYYIGAGSDTMSVATLDMESLTSSDADQRKLLTYLKIVDATTQQLLTGASKLGSMSTLLKAQQEFTRQLMDINTSSIGSLVDADVEEESTRLKALQTQQQLGIQSLSIANASSQNVMSLFR</sequence>
<evidence type="ECO:0000256" key="1">
    <source>
        <dbReference type="ARBA" id="ARBA00005709"/>
    </source>
</evidence>
<dbReference type="InterPro" id="IPR046358">
    <property type="entry name" value="Flagellin_C"/>
</dbReference>
<evidence type="ECO:0000313" key="6">
    <source>
        <dbReference type="EMBL" id="GJD87831.1"/>
    </source>
</evidence>
<dbReference type="Proteomes" id="UP001055247">
    <property type="component" value="Unassembled WGS sequence"/>
</dbReference>
<evidence type="ECO:0000256" key="3">
    <source>
        <dbReference type="RuleBase" id="RU362073"/>
    </source>
</evidence>
<dbReference type="RefSeq" id="WP_238229823.1">
    <property type="nucleotide sequence ID" value="NZ_BPQO01000004.1"/>
</dbReference>
<feature type="domain" description="Flagellin N-terminal" evidence="4">
    <location>
        <begin position="4"/>
        <end position="135"/>
    </location>
</feature>
<keyword evidence="3" id="KW-0964">Secreted</keyword>
<evidence type="ECO:0000259" key="5">
    <source>
        <dbReference type="Pfam" id="PF00700"/>
    </source>
</evidence>
<keyword evidence="2 3" id="KW-0975">Bacterial flagellum</keyword>
<feature type="domain" description="Flagellin C-terminal" evidence="5">
    <location>
        <begin position="258"/>
        <end position="343"/>
    </location>
</feature>
<dbReference type="GO" id="GO:0009288">
    <property type="term" value="C:bacterial-type flagellum"/>
    <property type="evidence" value="ECO:0007669"/>
    <property type="project" value="UniProtKB-SubCell"/>
</dbReference>
<comment type="similarity">
    <text evidence="1 3">Belongs to the bacterial flagellin family.</text>
</comment>
<accession>A0AAV4ZHB4</accession>
<dbReference type="InterPro" id="IPR001492">
    <property type="entry name" value="Flagellin"/>
</dbReference>
<dbReference type="GO" id="GO:0005576">
    <property type="term" value="C:extracellular region"/>
    <property type="evidence" value="ECO:0007669"/>
    <property type="project" value="UniProtKB-SubCell"/>
</dbReference>
<dbReference type="InterPro" id="IPR001029">
    <property type="entry name" value="Flagellin_N"/>
</dbReference>
<keyword evidence="7" id="KW-1185">Reference proteome</keyword>
<comment type="subcellular location">
    <subcellularLocation>
        <location evidence="3">Secreted</location>
    </subcellularLocation>
    <subcellularLocation>
        <location evidence="3">Bacterial flagellum</location>
    </subcellularLocation>
</comment>
<dbReference type="GO" id="GO:0005198">
    <property type="term" value="F:structural molecule activity"/>
    <property type="evidence" value="ECO:0007669"/>
    <property type="project" value="UniProtKB-UniRule"/>
</dbReference>